<dbReference type="EMBL" id="JARKIF010000019">
    <property type="protein sequence ID" value="KAJ7618664.1"/>
    <property type="molecule type" value="Genomic_DNA"/>
</dbReference>
<feature type="coiled-coil region" evidence="1">
    <location>
        <begin position="150"/>
        <end position="184"/>
    </location>
</feature>
<organism evidence="2 3">
    <name type="scientific">Roridomyces roridus</name>
    <dbReference type="NCBI Taxonomy" id="1738132"/>
    <lineage>
        <taxon>Eukaryota</taxon>
        <taxon>Fungi</taxon>
        <taxon>Dikarya</taxon>
        <taxon>Basidiomycota</taxon>
        <taxon>Agaricomycotina</taxon>
        <taxon>Agaricomycetes</taxon>
        <taxon>Agaricomycetidae</taxon>
        <taxon>Agaricales</taxon>
        <taxon>Marasmiineae</taxon>
        <taxon>Mycenaceae</taxon>
        <taxon>Roridomyces</taxon>
    </lineage>
</organism>
<keyword evidence="1" id="KW-0175">Coiled coil</keyword>
<evidence type="ECO:0000313" key="2">
    <source>
        <dbReference type="EMBL" id="KAJ7618664.1"/>
    </source>
</evidence>
<keyword evidence="3" id="KW-1185">Reference proteome</keyword>
<dbReference type="Proteomes" id="UP001221142">
    <property type="component" value="Unassembled WGS sequence"/>
</dbReference>
<dbReference type="Pfam" id="PF14388">
    <property type="entry name" value="DUF4419"/>
    <property type="match status" value="1"/>
</dbReference>
<dbReference type="AlphaFoldDB" id="A0AAD7FE72"/>
<sequence length="190" mass="21606">MQNASSWVFYLVKTGGCVEKGFCYTIPAIREPRSSRHCVDGHQEVVSEEGPESLSAECFWSKYEKYAFHKDVVFDGTPYHTVGTRNVPPAYAEVDVKLNDNGEEIDSFMLAGMVGMQVSSSGDQSLSSNGENDTVRPVAGWWICVKKQNVISAQEEEEEEARMAKRMEERKEKLRKELQLYMLQERMSCQ</sequence>
<proteinExistence type="predicted"/>
<protein>
    <submittedName>
        <fullName evidence="2">Uncharacterized protein</fullName>
    </submittedName>
</protein>
<name>A0AAD7FE72_9AGAR</name>
<evidence type="ECO:0000313" key="3">
    <source>
        <dbReference type="Proteomes" id="UP001221142"/>
    </source>
</evidence>
<gene>
    <name evidence="2" type="ORF">FB45DRAFT_1097301</name>
</gene>
<dbReference type="InterPro" id="IPR025533">
    <property type="entry name" value="DUF4419"/>
</dbReference>
<reference evidence="2" key="1">
    <citation type="submission" date="2023-03" db="EMBL/GenBank/DDBJ databases">
        <title>Massive genome expansion in bonnet fungi (Mycena s.s.) driven by repeated elements and novel gene families across ecological guilds.</title>
        <authorList>
            <consortium name="Lawrence Berkeley National Laboratory"/>
            <person name="Harder C.B."/>
            <person name="Miyauchi S."/>
            <person name="Viragh M."/>
            <person name="Kuo A."/>
            <person name="Thoen E."/>
            <person name="Andreopoulos B."/>
            <person name="Lu D."/>
            <person name="Skrede I."/>
            <person name="Drula E."/>
            <person name="Henrissat B."/>
            <person name="Morin E."/>
            <person name="Kohler A."/>
            <person name="Barry K."/>
            <person name="LaButti K."/>
            <person name="Morin E."/>
            <person name="Salamov A."/>
            <person name="Lipzen A."/>
            <person name="Mereny Z."/>
            <person name="Hegedus B."/>
            <person name="Baldrian P."/>
            <person name="Stursova M."/>
            <person name="Weitz H."/>
            <person name="Taylor A."/>
            <person name="Grigoriev I.V."/>
            <person name="Nagy L.G."/>
            <person name="Martin F."/>
            <person name="Kauserud H."/>
        </authorList>
    </citation>
    <scope>NUCLEOTIDE SEQUENCE</scope>
    <source>
        <strain evidence="2">9284</strain>
    </source>
</reference>
<accession>A0AAD7FE72</accession>
<evidence type="ECO:0000256" key="1">
    <source>
        <dbReference type="SAM" id="Coils"/>
    </source>
</evidence>
<comment type="caution">
    <text evidence="2">The sequence shown here is derived from an EMBL/GenBank/DDBJ whole genome shotgun (WGS) entry which is preliminary data.</text>
</comment>